<dbReference type="PANTHER" id="PTHR45797">
    <property type="entry name" value="RAD54-LIKE"/>
    <property type="match status" value="1"/>
</dbReference>
<dbReference type="InterPro" id="IPR025766">
    <property type="entry name" value="ADD"/>
</dbReference>
<dbReference type="GO" id="GO:0005524">
    <property type="term" value="F:ATP binding"/>
    <property type="evidence" value="ECO:0007669"/>
    <property type="project" value="UniProtKB-KW"/>
</dbReference>
<comment type="similarity">
    <text evidence="2">Belongs to the SNF2/RAD54 helicase family.</text>
</comment>
<evidence type="ECO:0000256" key="1">
    <source>
        <dbReference type="ARBA" id="ARBA00004123"/>
    </source>
</evidence>
<feature type="compositionally biased region" description="Polar residues" evidence="11">
    <location>
        <begin position="80"/>
        <end position="95"/>
    </location>
</feature>
<dbReference type="GO" id="GO:0016887">
    <property type="term" value="F:ATP hydrolysis activity"/>
    <property type="evidence" value="ECO:0007669"/>
    <property type="project" value="InterPro"/>
</dbReference>
<proteinExistence type="inferred from homology"/>
<sequence length="600" mass="66434">MEEGLASSFTVHFWDFLEGETKEFGNEEQMQQPKLLVLKLKQETIQKEDRLAENILDNSVLLNDYSQAVLREKTRGDGVSISNNNDDGACQSSKTEVSESLEMPDTLDKERPASNGNSSVLSGSVLPDSTETKGFKRSHDNGELDVDNKRFRTVIIDSDDETHEVGNVSNSLVNNMTKMEGQSVLQETEGDFVGSGSLPSKHMNGNFHCTACNKVAIEVHCHPLLKVIICGDCKCLIERKMHVKDPDCSECYCGWCGRSNDLVGCKSCKTLFCITCIKRNIGEECLSDVKASGWQCCCCSPSLLQQLTSELEKAIGSSSLTVSSSDSDSDDSDEDINVAISSKRRRKKKIRRILDDAELGEETKRKIAIEKERQERLKSLQVQFSEKSKMMNAASCNGNLSEDTSVEVLGDASKGYIVNVVREKGEEAVRIPPSISAKLKVHQRWHAANSDCHGFELLDILAWVKEYMNRKAARVLLTFMCLMPAGLDIPAQKIEIGKNNLALSLLVVMECCSPFKITGIRFMWENIIQSIRKVKSGDKGLGCILAHTMGLGKTFQNALESTIQDIELNIDKKAVGVPNIATIAIGVDEGPLSRFREVRR</sequence>
<gene>
    <name evidence="13" type="ORF">VITISV_026776</name>
</gene>
<keyword evidence="9" id="KW-0238">DNA-binding</keyword>
<dbReference type="GO" id="GO:0005634">
    <property type="term" value="C:nucleus"/>
    <property type="evidence" value="ECO:0007669"/>
    <property type="project" value="UniProtKB-SubCell"/>
</dbReference>
<dbReference type="AlphaFoldDB" id="A5B4S7"/>
<evidence type="ECO:0000256" key="7">
    <source>
        <dbReference type="ARBA" id="ARBA00022833"/>
    </source>
</evidence>
<name>A5B4S7_VITVI</name>
<dbReference type="GO" id="GO:0003677">
    <property type="term" value="F:DNA binding"/>
    <property type="evidence" value="ECO:0007669"/>
    <property type="project" value="UniProtKB-KW"/>
</dbReference>
<dbReference type="InterPro" id="IPR044574">
    <property type="entry name" value="ARIP4-like"/>
</dbReference>
<dbReference type="CDD" id="cd11726">
    <property type="entry name" value="ADDz_ATRX"/>
    <property type="match status" value="1"/>
</dbReference>
<dbReference type="EMBL" id="AM446553">
    <property type="protein sequence ID" value="CAN69690.1"/>
    <property type="molecule type" value="Genomic_DNA"/>
</dbReference>
<feature type="region of interest" description="Disordered" evidence="11">
    <location>
        <begin position="76"/>
        <end position="142"/>
    </location>
</feature>
<evidence type="ECO:0000313" key="13">
    <source>
        <dbReference type="EMBL" id="CAN69690.1"/>
    </source>
</evidence>
<accession>A5B4S7</accession>
<organism evidence="13">
    <name type="scientific">Vitis vinifera</name>
    <name type="common">Grape</name>
    <dbReference type="NCBI Taxonomy" id="29760"/>
    <lineage>
        <taxon>Eukaryota</taxon>
        <taxon>Viridiplantae</taxon>
        <taxon>Streptophyta</taxon>
        <taxon>Embryophyta</taxon>
        <taxon>Tracheophyta</taxon>
        <taxon>Spermatophyta</taxon>
        <taxon>Magnoliopsida</taxon>
        <taxon>eudicotyledons</taxon>
        <taxon>Gunneridae</taxon>
        <taxon>Pentapetalae</taxon>
        <taxon>rosids</taxon>
        <taxon>Vitales</taxon>
        <taxon>Vitaceae</taxon>
        <taxon>Viteae</taxon>
        <taxon>Vitis</taxon>
    </lineage>
</organism>
<keyword evidence="6" id="KW-0347">Helicase</keyword>
<dbReference type="Gene3D" id="3.40.50.10810">
    <property type="entry name" value="Tandem AAA-ATPase domain"/>
    <property type="match status" value="1"/>
</dbReference>
<feature type="domain" description="PHD-type" evidence="12">
    <location>
        <begin position="197"/>
        <end position="327"/>
    </location>
</feature>
<evidence type="ECO:0000256" key="9">
    <source>
        <dbReference type="ARBA" id="ARBA00023125"/>
    </source>
</evidence>
<evidence type="ECO:0000256" key="10">
    <source>
        <dbReference type="ARBA" id="ARBA00023242"/>
    </source>
</evidence>
<keyword evidence="4" id="KW-0547">Nucleotide-binding</keyword>
<keyword evidence="10" id="KW-0539">Nucleus</keyword>
<protein>
    <recommendedName>
        <fullName evidence="12">PHD-type domain-containing protein</fullName>
    </recommendedName>
</protein>
<keyword evidence="7" id="KW-0862">Zinc</keyword>
<keyword evidence="6" id="KW-0378">Hydrolase</keyword>
<evidence type="ECO:0000259" key="12">
    <source>
        <dbReference type="PROSITE" id="PS51533"/>
    </source>
</evidence>
<evidence type="ECO:0000256" key="3">
    <source>
        <dbReference type="ARBA" id="ARBA00022723"/>
    </source>
</evidence>
<reference evidence="13" key="1">
    <citation type="journal article" date="2007" name="PLoS ONE">
        <title>The first genome sequence of an elite grapevine cultivar (Pinot noir Vitis vinifera L.): coping with a highly heterozygous genome.</title>
        <authorList>
            <person name="Velasco R."/>
            <person name="Zharkikh A."/>
            <person name="Troggio M."/>
            <person name="Cartwright D.A."/>
            <person name="Cestaro A."/>
            <person name="Pruss D."/>
            <person name="Pindo M."/>
            <person name="FitzGerald L.M."/>
            <person name="Vezzulli S."/>
            <person name="Reid J."/>
            <person name="Malacarne G."/>
            <person name="Iliev D."/>
            <person name="Coppola G."/>
            <person name="Wardell B."/>
            <person name="Micheletti D."/>
            <person name="Macalma T."/>
            <person name="Facci M."/>
            <person name="Mitchell J.T."/>
            <person name="Perazzolli M."/>
            <person name="Eldredge G."/>
            <person name="Gatto P."/>
            <person name="Oyzerski R."/>
            <person name="Moretto M."/>
            <person name="Gutin N."/>
            <person name="Stefanini M."/>
            <person name="Chen Y."/>
            <person name="Segala C."/>
            <person name="Davenport C."/>
            <person name="Dematte L."/>
            <person name="Mraz A."/>
            <person name="Battilana J."/>
            <person name="Stormo K."/>
            <person name="Costa F."/>
            <person name="Tao Q."/>
            <person name="Si-Ammour A."/>
            <person name="Harkins T."/>
            <person name="Lackey A."/>
            <person name="Perbost C."/>
            <person name="Taillon B."/>
            <person name="Stella A."/>
            <person name="Solovyev V."/>
            <person name="Fawcett J.A."/>
            <person name="Sterck L."/>
            <person name="Vandepoele K."/>
            <person name="Grando S.M."/>
            <person name="Toppo S."/>
            <person name="Moser C."/>
            <person name="Lanchbury J."/>
            <person name="Bogden R."/>
            <person name="Skolnick M."/>
            <person name="Sgaramella V."/>
            <person name="Bhatnagar S.K."/>
            <person name="Fontana P."/>
            <person name="Gutin A."/>
            <person name="Van de Peer Y."/>
            <person name="Salamini F."/>
            <person name="Viola R."/>
        </authorList>
    </citation>
    <scope>NUCLEOTIDE SEQUENCE</scope>
</reference>
<dbReference type="GO" id="GO:0008270">
    <property type="term" value="F:zinc ion binding"/>
    <property type="evidence" value="ECO:0007669"/>
    <property type="project" value="UniProtKB-KW"/>
</dbReference>
<dbReference type="GO" id="GO:0004386">
    <property type="term" value="F:helicase activity"/>
    <property type="evidence" value="ECO:0007669"/>
    <property type="project" value="UniProtKB-KW"/>
</dbReference>
<keyword evidence="8" id="KW-0067">ATP-binding</keyword>
<keyword evidence="5" id="KW-0863">Zinc-finger</keyword>
<comment type="subcellular location">
    <subcellularLocation>
        <location evidence="1">Nucleus</location>
    </subcellularLocation>
</comment>
<dbReference type="PROSITE" id="PS51533">
    <property type="entry name" value="ADD"/>
    <property type="match status" value="1"/>
</dbReference>
<feature type="compositionally biased region" description="Basic and acidic residues" evidence="11">
    <location>
        <begin position="130"/>
        <end position="142"/>
    </location>
</feature>
<dbReference type="PANTHER" id="PTHR45797:SF1">
    <property type="entry name" value="HELICASE ARIP4"/>
    <property type="match status" value="1"/>
</dbReference>
<evidence type="ECO:0000256" key="4">
    <source>
        <dbReference type="ARBA" id="ARBA00022741"/>
    </source>
</evidence>
<evidence type="ECO:0000256" key="11">
    <source>
        <dbReference type="SAM" id="MobiDB-lite"/>
    </source>
</evidence>
<evidence type="ECO:0000256" key="2">
    <source>
        <dbReference type="ARBA" id="ARBA00007025"/>
    </source>
</evidence>
<evidence type="ECO:0000256" key="6">
    <source>
        <dbReference type="ARBA" id="ARBA00022806"/>
    </source>
</evidence>
<dbReference type="InterPro" id="IPR038718">
    <property type="entry name" value="SNF2-like_sf"/>
</dbReference>
<dbReference type="ExpressionAtlas" id="A5B4S7">
    <property type="expression patterns" value="baseline and differential"/>
</dbReference>
<evidence type="ECO:0000256" key="8">
    <source>
        <dbReference type="ARBA" id="ARBA00022840"/>
    </source>
</evidence>
<feature type="compositionally biased region" description="Low complexity" evidence="11">
    <location>
        <begin position="114"/>
        <end position="126"/>
    </location>
</feature>
<keyword evidence="3" id="KW-0479">Metal-binding</keyword>
<evidence type="ECO:0000256" key="5">
    <source>
        <dbReference type="ARBA" id="ARBA00022771"/>
    </source>
</evidence>